<accession>A0AAV4R427</accession>
<keyword evidence="2" id="KW-1185">Reference proteome</keyword>
<organism evidence="1 2">
    <name type="scientific">Caerostris extrusa</name>
    <name type="common">Bark spider</name>
    <name type="synonym">Caerostris bankana</name>
    <dbReference type="NCBI Taxonomy" id="172846"/>
    <lineage>
        <taxon>Eukaryota</taxon>
        <taxon>Metazoa</taxon>
        <taxon>Ecdysozoa</taxon>
        <taxon>Arthropoda</taxon>
        <taxon>Chelicerata</taxon>
        <taxon>Arachnida</taxon>
        <taxon>Araneae</taxon>
        <taxon>Araneomorphae</taxon>
        <taxon>Entelegynae</taxon>
        <taxon>Araneoidea</taxon>
        <taxon>Araneidae</taxon>
        <taxon>Caerostris</taxon>
    </lineage>
</organism>
<dbReference type="EMBL" id="BPLR01007183">
    <property type="protein sequence ID" value="GIY15035.1"/>
    <property type="molecule type" value="Genomic_DNA"/>
</dbReference>
<gene>
    <name evidence="1" type="ORF">CEXT_324701</name>
</gene>
<evidence type="ECO:0000313" key="1">
    <source>
        <dbReference type="EMBL" id="GIY15035.1"/>
    </source>
</evidence>
<name>A0AAV4R427_CAEEX</name>
<proteinExistence type="predicted"/>
<dbReference type="Proteomes" id="UP001054945">
    <property type="component" value="Unassembled WGS sequence"/>
</dbReference>
<reference evidence="1 2" key="1">
    <citation type="submission" date="2021-06" db="EMBL/GenBank/DDBJ databases">
        <title>Caerostris extrusa draft genome.</title>
        <authorList>
            <person name="Kono N."/>
            <person name="Arakawa K."/>
        </authorList>
    </citation>
    <scope>NUCLEOTIDE SEQUENCE [LARGE SCALE GENOMIC DNA]</scope>
</reference>
<comment type="caution">
    <text evidence="1">The sequence shown here is derived from an EMBL/GenBank/DDBJ whole genome shotgun (WGS) entry which is preliminary data.</text>
</comment>
<evidence type="ECO:0000313" key="2">
    <source>
        <dbReference type="Proteomes" id="UP001054945"/>
    </source>
</evidence>
<dbReference type="AlphaFoldDB" id="A0AAV4R427"/>
<protein>
    <submittedName>
        <fullName evidence="1">Uncharacterized protein</fullName>
    </submittedName>
</protein>
<sequence>MEVVGDGSSNFQREVACSLSVRKWKRRFNFWKKKPTVPLIMTDEFLGMGTQRAWGKWNYNSSLVNLVAQVYHPFDEELLQRSIAIQSCKQASNRGIVASRSLSLPPLRHANHTNSI</sequence>